<evidence type="ECO:0000256" key="1">
    <source>
        <dbReference type="ARBA" id="ARBA00001964"/>
    </source>
</evidence>
<evidence type="ECO:0000313" key="5">
    <source>
        <dbReference type="EMBL" id="QMU96010.1"/>
    </source>
</evidence>
<dbReference type="GO" id="GO:0000287">
    <property type="term" value="F:magnesium ion binding"/>
    <property type="evidence" value="ECO:0007669"/>
    <property type="project" value="UniProtKB-ARBA"/>
</dbReference>
<dbReference type="Gene3D" id="3.40.50.970">
    <property type="match status" value="1"/>
</dbReference>
<reference evidence="5 6" key="1">
    <citation type="journal article" date="2020" name="Front. Microbiol.">
        <title>Design of Bacterial Strain-Specific qPCR Assays Using NGS Data and Publicly Available Resources and Its Application to Track Biocontrol Strains.</title>
        <authorList>
            <person name="Hernandez I."/>
            <person name="Sant C."/>
            <person name="Martinez R."/>
            <person name="Fernandez C."/>
        </authorList>
    </citation>
    <scope>NUCLEOTIDE SEQUENCE [LARGE SCALE GENOMIC DNA]</scope>
    <source>
        <strain evidence="5 6">B24</strain>
    </source>
</reference>
<feature type="domain" description="Dehydrogenase E1 component" evidence="4">
    <location>
        <begin position="13"/>
        <end position="309"/>
    </location>
</feature>
<dbReference type="InterPro" id="IPR001017">
    <property type="entry name" value="DH_E1"/>
</dbReference>
<sequence>MMPCTSTETYRLMRLMREFEEACARGVAERHIHGEVHLAIGQEAIGAALAGVLRDSDAMVSTHRNHLHAIAKGVPLHPMLAEIFERATGLCGGFGGHMHLFDPARRFSTTGIVGGSLPVALGHAYAARLRGDDAVAVAVVGDGSVNTGGFAESMNMAGAMKLPLVVVVENNEWAISVPFSQASATATIAERAAAFGARGVRVDGLDYERVREAFIDAVDSARAGGGPVIVEATCYRFRGHYEGDLDLYRDQGDKESRREQRDPLAMARAELLESGAADEPELARIDEEVRAEIGGLVQRVLADPFPDPETARRHVFASGLDLPAGV</sequence>
<dbReference type="GO" id="GO:0004739">
    <property type="term" value="F:pyruvate dehydrogenase (acetyl-transferring) activity"/>
    <property type="evidence" value="ECO:0007669"/>
    <property type="project" value="TreeGrafter"/>
</dbReference>
<dbReference type="PANTHER" id="PTHR11516">
    <property type="entry name" value="PYRUVATE DEHYDROGENASE E1 COMPONENT, ALPHA SUBUNIT BACTERIAL AND ORGANELLAR"/>
    <property type="match status" value="1"/>
</dbReference>
<dbReference type="Pfam" id="PF00676">
    <property type="entry name" value="E1_dh"/>
    <property type="match status" value="1"/>
</dbReference>
<name>A0A7D7WGR3_9MICO</name>
<gene>
    <name evidence="5" type="ORF">FVO59_01465</name>
</gene>
<evidence type="ECO:0000313" key="6">
    <source>
        <dbReference type="Proteomes" id="UP000515708"/>
    </source>
</evidence>
<dbReference type="PANTHER" id="PTHR11516:SF60">
    <property type="entry name" value="PYRUVATE DEHYDROGENASE E1 COMPONENT SUBUNIT ALPHA"/>
    <property type="match status" value="1"/>
</dbReference>
<evidence type="ECO:0000256" key="2">
    <source>
        <dbReference type="ARBA" id="ARBA00023002"/>
    </source>
</evidence>
<evidence type="ECO:0000259" key="4">
    <source>
        <dbReference type="Pfam" id="PF00676"/>
    </source>
</evidence>
<proteinExistence type="predicted"/>
<dbReference type="GO" id="GO:0006086">
    <property type="term" value="P:pyruvate decarboxylation to acetyl-CoA"/>
    <property type="evidence" value="ECO:0007669"/>
    <property type="project" value="TreeGrafter"/>
</dbReference>
<dbReference type="InterPro" id="IPR029061">
    <property type="entry name" value="THDP-binding"/>
</dbReference>
<protein>
    <submittedName>
        <fullName evidence="5">Thiamine pyrophosphate-dependent dehydrogenase E1 component subunit alpha</fullName>
    </submittedName>
</protein>
<organism evidence="5 6">
    <name type="scientific">Microbacterium esteraromaticum</name>
    <dbReference type="NCBI Taxonomy" id="57043"/>
    <lineage>
        <taxon>Bacteria</taxon>
        <taxon>Bacillati</taxon>
        <taxon>Actinomycetota</taxon>
        <taxon>Actinomycetes</taxon>
        <taxon>Micrococcales</taxon>
        <taxon>Microbacteriaceae</taxon>
        <taxon>Microbacterium</taxon>
    </lineage>
</organism>
<evidence type="ECO:0000256" key="3">
    <source>
        <dbReference type="ARBA" id="ARBA00023052"/>
    </source>
</evidence>
<dbReference type="InterPro" id="IPR050642">
    <property type="entry name" value="PDH_E1_Alpha_Subunit"/>
</dbReference>
<keyword evidence="3" id="KW-0786">Thiamine pyrophosphate</keyword>
<dbReference type="CDD" id="cd02000">
    <property type="entry name" value="TPP_E1_PDC_ADC_BCADC"/>
    <property type="match status" value="1"/>
</dbReference>
<dbReference type="SUPFAM" id="SSF52518">
    <property type="entry name" value="Thiamin diphosphate-binding fold (THDP-binding)"/>
    <property type="match status" value="1"/>
</dbReference>
<dbReference type="AlphaFoldDB" id="A0A7D7WGR3"/>
<dbReference type="EMBL" id="CP043732">
    <property type="protein sequence ID" value="QMU96010.1"/>
    <property type="molecule type" value="Genomic_DNA"/>
</dbReference>
<accession>A0A7D7WGR3</accession>
<comment type="cofactor">
    <cofactor evidence="1">
        <name>thiamine diphosphate</name>
        <dbReference type="ChEBI" id="CHEBI:58937"/>
    </cofactor>
</comment>
<dbReference type="Proteomes" id="UP000515708">
    <property type="component" value="Chromosome"/>
</dbReference>
<keyword evidence="2" id="KW-0560">Oxidoreductase</keyword>